<dbReference type="InterPro" id="IPR050194">
    <property type="entry name" value="Glycosyltransferase_grp1"/>
</dbReference>
<evidence type="ECO:0000313" key="3">
    <source>
        <dbReference type="EMBL" id="RTH98551.1"/>
    </source>
</evidence>
<gene>
    <name evidence="3" type="ORF">CSW29_09625</name>
</gene>
<dbReference type="Pfam" id="PF00534">
    <property type="entry name" value="Glycos_transf_1"/>
    <property type="match status" value="1"/>
</dbReference>
<feature type="domain" description="Glycosyltransferase subfamily 4-like N-terminal" evidence="2">
    <location>
        <begin position="26"/>
        <end position="205"/>
    </location>
</feature>
<dbReference type="RefSeq" id="WP_126217249.1">
    <property type="nucleotide sequence ID" value="NZ_PEMH01000352.1"/>
</dbReference>
<evidence type="ECO:0000259" key="1">
    <source>
        <dbReference type="Pfam" id="PF00534"/>
    </source>
</evidence>
<dbReference type="CDD" id="cd03801">
    <property type="entry name" value="GT4_PimA-like"/>
    <property type="match status" value="1"/>
</dbReference>
<name>A0A430UFL3_THESC</name>
<dbReference type="Gene3D" id="3.40.50.2000">
    <property type="entry name" value="Glycogen Phosphorylase B"/>
    <property type="match status" value="2"/>
</dbReference>
<dbReference type="PANTHER" id="PTHR45947:SF3">
    <property type="entry name" value="SULFOQUINOVOSYL TRANSFERASE SQD2"/>
    <property type="match status" value="1"/>
</dbReference>
<evidence type="ECO:0000259" key="2">
    <source>
        <dbReference type="Pfam" id="PF13579"/>
    </source>
</evidence>
<dbReference type="InterPro" id="IPR001296">
    <property type="entry name" value="Glyco_trans_1"/>
</dbReference>
<dbReference type="PANTHER" id="PTHR45947">
    <property type="entry name" value="SULFOQUINOVOSYL TRANSFERASE SQD2"/>
    <property type="match status" value="1"/>
</dbReference>
<dbReference type="EMBL" id="PEMH01000352">
    <property type="protein sequence ID" value="RTH98551.1"/>
    <property type="molecule type" value="Genomic_DNA"/>
</dbReference>
<accession>A0A430UFL3</accession>
<comment type="caution">
    <text evidence="3">The sequence shown here is derived from an EMBL/GenBank/DDBJ whole genome shotgun (WGS) entry which is preliminary data.</text>
</comment>
<sequence>MRRLRVLLSAYACEPGKGSEPGVGWNLARHLAEHHEVWVLTRTNNRPAIEAELARNPVPGLHFVYHDLPPWARFWKRGQRAVQLYYYLWQISAIPLVRRLHREVGFDVLQHATFVKYWAPSALAFLKGVPFVWGPVGGGESAPLSLWPPLGLRGFLYEVARTLARFLGELDPLVRLTARRAALALATTPETAARLARLGARRVEVMSQVALPREEIEALGKLPPPGPGPVRFLSFGRLLAWKGFHLGITAFAKSGLKDAEYWIVGDGPERRRLQALARRLGVAERVHFLGHLPREEVLRLLAQAHALVHPSLHDSGGWVCLEAMAAGRPVICLDLGGPGVQVTEETGFKVAPETPARAVEGLARVMRALADPLEVQRFRKATRERVWDEFSWAKRVEQINMFYAILEDQSRAIPG</sequence>
<dbReference type="Proteomes" id="UP000288347">
    <property type="component" value="Unassembled WGS sequence"/>
</dbReference>
<reference evidence="3 4" key="1">
    <citation type="journal article" date="2019" name="Extremophiles">
        <title>Biogeography of thermophiles and predominance of Thermus scotoductus in domestic water heaters.</title>
        <authorList>
            <person name="Wilpiszeski R.L."/>
            <person name="Zhang Z."/>
            <person name="House C.H."/>
        </authorList>
    </citation>
    <scope>NUCLEOTIDE SEQUENCE [LARGE SCALE GENOMIC DNA]</scope>
    <source>
        <strain evidence="3 4">16_S16</strain>
    </source>
</reference>
<protein>
    <submittedName>
        <fullName evidence="3">Glycosyl transferase family 1</fullName>
    </submittedName>
</protein>
<dbReference type="AlphaFoldDB" id="A0A430UFL3"/>
<evidence type="ECO:0000313" key="4">
    <source>
        <dbReference type="Proteomes" id="UP000288347"/>
    </source>
</evidence>
<proteinExistence type="predicted"/>
<feature type="domain" description="Glycosyl transferase family 1" evidence="1">
    <location>
        <begin position="230"/>
        <end position="384"/>
    </location>
</feature>
<dbReference type="SUPFAM" id="SSF53756">
    <property type="entry name" value="UDP-Glycosyltransferase/glycogen phosphorylase"/>
    <property type="match status" value="1"/>
</dbReference>
<dbReference type="Pfam" id="PF13579">
    <property type="entry name" value="Glyco_trans_4_4"/>
    <property type="match status" value="1"/>
</dbReference>
<dbReference type="GO" id="GO:0016757">
    <property type="term" value="F:glycosyltransferase activity"/>
    <property type="evidence" value="ECO:0007669"/>
    <property type="project" value="InterPro"/>
</dbReference>
<organism evidence="3 4">
    <name type="scientific">Thermus scotoductus</name>
    <dbReference type="NCBI Taxonomy" id="37636"/>
    <lineage>
        <taxon>Bacteria</taxon>
        <taxon>Thermotogati</taxon>
        <taxon>Deinococcota</taxon>
        <taxon>Deinococci</taxon>
        <taxon>Thermales</taxon>
        <taxon>Thermaceae</taxon>
        <taxon>Thermus</taxon>
    </lineage>
</organism>
<keyword evidence="3" id="KW-0808">Transferase</keyword>
<dbReference type="InterPro" id="IPR028098">
    <property type="entry name" value="Glyco_trans_4-like_N"/>
</dbReference>